<keyword evidence="6" id="KW-1185">Reference proteome</keyword>
<dbReference type="PANTHER" id="PTHR43127">
    <property type="entry name" value="DEVELOPMENTALLY-REGULATED GTP-BINDING PROTEIN 2"/>
    <property type="match status" value="1"/>
</dbReference>
<dbReference type="InterPro" id="IPR004095">
    <property type="entry name" value="TGS"/>
</dbReference>
<dbReference type="EMBL" id="JAVRJZ010000016">
    <property type="protein sequence ID" value="KAK2710562.1"/>
    <property type="molecule type" value="Genomic_DNA"/>
</dbReference>
<dbReference type="InterPro" id="IPR006074">
    <property type="entry name" value="GTP1-OBG_CS"/>
</dbReference>
<evidence type="ECO:0000259" key="3">
    <source>
        <dbReference type="PROSITE" id="PS51710"/>
    </source>
</evidence>
<dbReference type="CDD" id="cd17231">
    <property type="entry name" value="TGS_DRG2"/>
    <property type="match status" value="1"/>
</dbReference>
<dbReference type="InterPro" id="IPR031662">
    <property type="entry name" value="GTP-binding_2"/>
</dbReference>
<feature type="domain" description="TGS" evidence="4">
    <location>
        <begin position="211"/>
        <end position="286"/>
    </location>
</feature>
<dbReference type="CDD" id="cd01896">
    <property type="entry name" value="DRG"/>
    <property type="match status" value="1"/>
</dbReference>
<sequence>MLSTLTKTQSEAAAYEFTTLTCIPGVIEYKGANIQLLDLPGIIEGAAQGKGRGRQVIAVARTADLILMMCDATKGDLQKGLLEKELESVGIRLNRRKPNIYFKIKKGGGIAFNSTLTLTKVDEKLVQMILHEYKIFNAEVLFRDDCTADELIDVISGNRVYLPCLYVYNKIDQISMEEVDRIARQPFSVVVSCNMELNLDYMLEKMWEYLSLIRVYTKKPGQPPDFDDCLILRRGCSVEHVCHTIHRTLAAVFKYAIVWGTSTKYSPQRVGISHIMNDEDVIQVIKK</sequence>
<evidence type="ECO:0000256" key="2">
    <source>
        <dbReference type="ARBA" id="ARBA00023134"/>
    </source>
</evidence>
<evidence type="ECO:0000313" key="5">
    <source>
        <dbReference type="EMBL" id="KAK2710562.1"/>
    </source>
</evidence>
<evidence type="ECO:0000313" key="6">
    <source>
        <dbReference type="Proteomes" id="UP001187531"/>
    </source>
</evidence>
<dbReference type="InterPro" id="IPR045001">
    <property type="entry name" value="DRG"/>
</dbReference>
<keyword evidence="2" id="KW-0342">GTP-binding</keyword>
<name>A0AA88KZE7_ARTSF</name>
<dbReference type="SUPFAM" id="SSF52540">
    <property type="entry name" value="P-loop containing nucleoside triphosphate hydrolases"/>
    <property type="match status" value="1"/>
</dbReference>
<dbReference type="Gene3D" id="6.10.140.1070">
    <property type="match status" value="1"/>
</dbReference>
<dbReference type="Pfam" id="PF02824">
    <property type="entry name" value="TGS"/>
    <property type="match status" value="1"/>
</dbReference>
<feature type="domain" description="OBG-type G" evidence="3">
    <location>
        <begin position="1"/>
        <end position="211"/>
    </location>
</feature>
<dbReference type="InterPro" id="IPR012675">
    <property type="entry name" value="Beta-grasp_dom_sf"/>
</dbReference>
<dbReference type="InterPro" id="IPR006073">
    <property type="entry name" value="GTP-bd"/>
</dbReference>
<reference evidence="5" key="1">
    <citation type="submission" date="2023-07" db="EMBL/GenBank/DDBJ databases">
        <title>Chromosome-level genome assembly of Artemia franciscana.</title>
        <authorList>
            <person name="Jo E."/>
        </authorList>
    </citation>
    <scope>NUCLEOTIDE SEQUENCE</scope>
    <source>
        <tissue evidence="5">Whole body</tissue>
    </source>
</reference>
<dbReference type="Pfam" id="PF01926">
    <property type="entry name" value="MMR_HSR1"/>
    <property type="match status" value="1"/>
</dbReference>
<dbReference type="Pfam" id="PF16897">
    <property type="entry name" value="MMR_HSR1_Xtn"/>
    <property type="match status" value="1"/>
</dbReference>
<evidence type="ECO:0000259" key="4">
    <source>
        <dbReference type="PROSITE" id="PS51880"/>
    </source>
</evidence>
<dbReference type="PROSITE" id="PS51880">
    <property type="entry name" value="TGS"/>
    <property type="match status" value="1"/>
</dbReference>
<evidence type="ECO:0000256" key="1">
    <source>
        <dbReference type="ARBA" id="ARBA00022741"/>
    </source>
</evidence>
<dbReference type="GO" id="GO:0005525">
    <property type="term" value="F:GTP binding"/>
    <property type="evidence" value="ECO:0007669"/>
    <property type="project" value="UniProtKB-KW"/>
</dbReference>
<dbReference type="NCBIfam" id="TIGR00231">
    <property type="entry name" value="small_GTP"/>
    <property type="match status" value="1"/>
</dbReference>
<dbReference type="InterPro" id="IPR031167">
    <property type="entry name" value="G_OBG"/>
</dbReference>
<dbReference type="GO" id="GO:0003924">
    <property type="term" value="F:GTPase activity"/>
    <property type="evidence" value="ECO:0007669"/>
    <property type="project" value="InterPro"/>
</dbReference>
<dbReference type="PROSITE" id="PS00905">
    <property type="entry name" value="GTP1_OBG"/>
    <property type="match status" value="1"/>
</dbReference>
<evidence type="ECO:0008006" key="7">
    <source>
        <dbReference type="Google" id="ProtNLM"/>
    </source>
</evidence>
<proteinExistence type="predicted"/>
<dbReference type="InterPro" id="IPR012676">
    <property type="entry name" value="TGS-like"/>
</dbReference>
<dbReference type="InterPro" id="IPR005225">
    <property type="entry name" value="Small_GTP-bd"/>
</dbReference>
<dbReference type="InterPro" id="IPR027417">
    <property type="entry name" value="P-loop_NTPase"/>
</dbReference>
<gene>
    <name evidence="5" type="ORF">QYM36_011926</name>
</gene>
<protein>
    <recommendedName>
        <fullName evidence="7">Developmentally-regulated GTP-binding protein 2</fullName>
    </recommendedName>
</protein>
<dbReference type="Proteomes" id="UP001187531">
    <property type="component" value="Unassembled WGS sequence"/>
</dbReference>
<organism evidence="5 6">
    <name type="scientific">Artemia franciscana</name>
    <name type="common">Brine shrimp</name>
    <name type="synonym">Artemia sanfranciscana</name>
    <dbReference type="NCBI Taxonomy" id="6661"/>
    <lineage>
        <taxon>Eukaryota</taxon>
        <taxon>Metazoa</taxon>
        <taxon>Ecdysozoa</taxon>
        <taxon>Arthropoda</taxon>
        <taxon>Crustacea</taxon>
        <taxon>Branchiopoda</taxon>
        <taxon>Anostraca</taxon>
        <taxon>Artemiidae</taxon>
        <taxon>Artemia</taxon>
    </lineage>
</organism>
<dbReference type="SUPFAM" id="SSF81271">
    <property type="entry name" value="TGS-like"/>
    <property type="match status" value="1"/>
</dbReference>
<dbReference type="EMBL" id="JAVRJZ010000016">
    <property type="protein sequence ID" value="KAK2710561.1"/>
    <property type="molecule type" value="Genomic_DNA"/>
</dbReference>
<keyword evidence="1" id="KW-0547">Nucleotide-binding</keyword>
<dbReference type="PROSITE" id="PS51710">
    <property type="entry name" value="G_OBG"/>
    <property type="match status" value="1"/>
</dbReference>
<dbReference type="Gene3D" id="3.10.20.30">
    <property type="match status" value="1"/>
</dbReference>
<dbReference type="AlphaFoldDB" id="A0AA88KZE7"/>
<accession>A0AA88KZE7</accession>
<dbReference type="FunFam" id="3.10.20.30:FF:000016">
    <property type="entry name" value="Developmentally-regulated GTP-binding protein 2"/>
    <property type="match status" value="1"/>
</dbReference>
<comment type="caution">
    <text evidence="5">The sequence shown here is derived from an EMBL/GenBank/DDBJ whole genome shotgun (WGS) entry which is preliminary data.</text>
</comment>
<dbReference type="FunFam" id="3.40.50.300:FF:001436">
    <property type="entry name" value="Developmentally-regulated GTP-binding protein"/>
    <property type="match status" value="1"/>
</dbReference>
<dbReference type="PRINTS" id="PR00326">
    <property type="entry name" value="GTP1OBG"/>
</dbReference>